<name>A0ABS0BAH9_9GAMM</name>
<protein>
    <recommendedName>
        <fullName evidence="3">Thiol:disulfide interchange protein</fullName>
    </recommendedName>
</protein>
<dbReference type="InterPro" id="IPR013766">
    <property type="entry name" value="Thioredoxin_domain"/>
</dbReference>
<dbReference type="PIRSF" id="PIRSF001488">
    <property type="entry name" value="Tdi_protein"/>
    <property type="match status" value="1"/>
</dbReference>
<dbReference type="InterPro" id="IPR006311">
    <property type="entry name" value="TAT_signal"/>
</dbReference>
<dbReference type="PROSITE" id="PS51352">
    <property type="entry name" value="THIOREDOXIN_2"/>
    <property type="match status" value="1"/>
</dbReference>
<dbReference type="Gene3D" id="3.40.30.10">
    <property type="entry name" value="Glutaredoxin"/>
    <property type="match status" value="1"/>
</dbReference>
<dbReference type="PROSITE" id="PS00194">
    <property type="entry name" value="THIOREDOXIN_1"/>
    <property type="match status" value="1"/>
</dbReference>
<dbReference type="SUPFAM" id="SSF52833">
    <property type="entry name" value="Thioredoxin-like"/>
    <property type="match status" value="1"/>
</dbReference>
<dbReference type="InterPro" id="IPR050824">
    <property type="entry name" value="Thiol_disulfide_DsbA"/>
</dbReference>
<evidence type="ECO:0000313" key="6">
    <source>
        <dbReference type="EMBL" id="MBF6025293.1"/>
    </source>
</evidence>
<evidence type="ECO:0000256" key="4">
    <source>
        <dbReference type="SAM" id="SignalP"/>
    </source>
</evidence>
<sequence>MSRRTFLAAALATASAFLLAPALAANAPIPVAEGVNYVVIPDGKPFAPVKGKVEVVEVFGYTCPHCAHFEPKISAWKASHAKDVNFVPLAAPFGGYWMPYAKAFYTAQELGVANRTHAAVFKAVHEDGLLPKNGATADELATFYAGYGVDPARFTQLFDGATIEAKMERARDFIMTSGVDGTPTLVINGKYRIINSSLDEALQVADALVALEKKQAGKH</sequence>
<comment type="similarity">
    <text evidence="3">Belongs to the thioredoxin family.</text>
</comment>
<dbReference type="InterPro" id="IPR023205">
    <property type="entry name" value="DsbA/DsbL"/>
</dbReference>
<keyword evidence="3" id="KW-0574">Periplasm</keyword>
<feature type="signal peptide" evidence="4">
    <location>
        <begin position="1"/>
        <end position="24"/>
    </location>
</feature>
<keyword evidence="1 4" id="KW-0732">Signal</keyword>
<keyword evidence="3" id="KW-1015">Disulfide bond</keyword>
<dbReference type="RefSeq" id="WP_194931900.1">
    <property type="nucleotide sequence ID" value="NZ_JADLZT010000008.1"/>
</dbReference>
<reference evidence="6 7" key="1">
    <citation type="submission" date="2020-11" db="EMBL/GenBank/DDBJ databases">
        <title>Draft Genome Sequence and Secondary Metabolite Biosynthetic Potential of the Lysobacter niastensis Type strain DSM 18481.</title>
        <authorList>
            <person name="Turrini P."/>
            <person name="Artuso I."/>
            <person name="Tescari M."/>
            <person name="Lugli G.A."/>
            <person name="Frangipani E."/>
            <person name="Ventura M."/>
            <person name="Visca P."/>
        </authorList>
    </citation>
    <scope>NUCLEOTIDE SEQUENCE [LARGE SCALE GENOMIC DNA]</scope>
    <source>
        <strain evidence="6 7">DSM 18481</strain>
    </source>
</reference>
<proteinExistence type="inferred from homology"/>
<keyword evidence="2" id="KW-0676">Redox-active center</keyword>
<evidence type="ECO:0000256" key="1">
    <source>
        <dbReference type="ARBA" id="ARBA00022729"/>
    </source>
</evidence>
<dbReference type="PANTHER" id="PTHR35891:SF2">
    <property type="entry name" value="THIOL:DISULFIDE INTERCHANGE PROTEIN DSBA"/>
    <property type="match status" value="1"/>
</dbReference>
<dbReference type="InterPro" id="IPR012336">
    <property type="entry name" value="Thioredoxin-like_fold"/>
</dbReference>
<feature type="chain" id="PRO_5046069737" description="Thiol:disulfide interchange protein" evidence="4">
    <location>
        <begin position="25"/>
        <end position="219"/>
    </location>
</feature>
<dbReference type="CDD" id="cd03019">
    <property type="entry name" value="DsbA_DsbA"/>
    <property type="match status" value="1"/>
</dbReference>
<evidence type="ECO:0000256" key="2">
    <source>
        <dbReference type="ARBA" id="ARBA00023284"/>
    </source>
</evidence>
<organism evidence="6 7">
    <name type="scientific">Lysobacter niastensis</name>
    <dbReference type="NCBI Taxonomy" id="380629"/>
    <lineage>
        <taxon>Bacteria</taxon>
        <taxon>Pseudomonadati</taxon>
        <taxon>Pseudomonadota</taxon>
        <taxon>Gammaproteobacteria</taxon>
        <taxon>Lysobacterales</taxon>
        <taxon>Lysobacteraceae</taxon>
        <taxon>Lysobacter</taxon>
    </lineage>
</organism>
<accession>A0ABS0BAH9</accession>
<dbReference type="InterPro" id="IPR036249">
    <property type="entry name" value="Thioredoxin-like_sf"/>
</dbReference>
<dbReference type="InterPro" id="IPR017937">
    <property type="entry name" value="Thioredoxin_CS"/>
</dbReference>
<dbReference type="Pfam" id="PF13462">
    <property type="entry name" value="Thioredoxin_4"/>
    <property type="match status" value="1"/>
</dbReference>
<dbReference type="EMBL" id="JADLZT010000008">
    <property type="protein sequence ID" value="MBF6025293.1"/>
    <property type="molecule type" value="Genomic_DNA"/>
</dbReference>
<evidence type="ECO:0000256" key="3">
    <source>
        <dbReference type="PIRNR" id="PIRNR001488"/>
    </source>
</evidence>
<dbReference type="Proteomes" id="UP001429984">
    <property type="component" value="Unassembled WGS sequence"/>
</dbReference>
<evidence type="ECO:0000259" key="5">
    <source>
        <dbReference type="PROSITE" id="PS51352"/>
    </source>
</evidence>
<dbReference type="PANTHER" id="PTHR35891">
    <property type="entry name" value="THIOL:DISULFIDE INTERCHANGE PROTEIN DSBA"/>
    <property type="match status" value="1"/>
</dbReference>
<comment type="caution">
    <text evidence="6">The sequence shown here is derived from an EMBL/GenBank/DDBJ whole genome shotgun (WGS) entry which is preliminary data.</text>
</comment>
<dbReference type="PROSITE" id="PS51318">
    <property type="entry name" value="TAT"/>
    <property type="match status" value="1"/>
</dbReference>
<keyword evidence="7" id="KW-1185">Reference proteome</keyword>
<feature type="domain" description="Thioredoxin" evidence="5">
    <location>
        <begin position="8"/>
        <end position="210"/>
    </location>
</feature>
<comment type="subcellular location">
    <subcellularLocation>
        <location evidence="3">Periplasm</location>
    </subcellularLocation>
</comment>
<gene>
    <name evidence="6" type="ORF">IU514_14760</name>
</gene>
<evidence type="ECO:0000313" key="7">
    <source>
        <dbReference type="Proteomes" id="UP001429984"/>
    </source>
</evidence>